<evidence type="ECO:0000313" key="3">
    <source>
        <dbReference type="EMBL" id="GAA3597646.1"/>
    </source>
</evidence>
<feature type="transmembrane region" description="Helical" evidence="2">
    <location>
        <begin position="378"/>
        <end position="399"/>
    </location>
</feature>
<feature type="transmembrane region" description="Helical" evidence="2">
    <location>
        <begin position="405"/>
        <end position="428"/>
    </location>
</feature>
<feature type="transmembrane region" description="Helical" evidence="2">
    <location>
        <begin position="724"/>
        <end position="753"/>
    </location>
</feature>
<keyword evidence="2" id="KW-0472">Membrane</keyword>
<evidence type="ECO:0008006" key="5">
    <source>
        <dbReference type="Google" id="ProtNLM"/>
    </source>
</evidence>
<name>A0ABP6Z5N0_9ACTN</name>
<feature type="transmembrane region" description="Helical" evidence="2">
    <location>
        <begin position="916"/>
        <end position="938"/>
    </location>
</feature>
<feature type="transmembrane region" description="Helical" evidence="2">
    <location>
        <begin position="55"/>
        <end position="85"/>
    </location>
</feature>
<feature type="compositionally biased region" description="Basic residues" evidence="1">
    <location>
        <begin position="451"/>
        <end position="462"/>
    </location>
</feature>
<feature type="transmembrane region" description="Helical" evidence="2">
    <location>
        <begin position="97"/>
        <end position="121"/>
    </location>
</feature>
<feature type="transmembrane region" description="Helical" evidence="2">
    <location>
        <begin position="539"/>
        <end position="560"/>
    </location>
</feature>
<sequence>MTTSITRDGPVTDGQTPAGGLRRIAAISASLVSTQAATSVLGLAFWSLAARQFSVAAVGVGGAAVSLMTLLGTLGSLGLGTLLIARLPHTDQGSRRVLVRTALTVAAGATAVLALAAPWVAIHLFGLSNLTAVAGSPERAVIFSIGTALTAVAIVLDQAVLVIGTGALQLERNVIASSAKLLALLALSAGGQTDGMTIFIAWLLGTLVSFPAVAWRTRGGRALENRNRLVDLSSLRGLGRAAAGHHALNTTLMSTLMLLPLIVTVSVSPAANGVFNTALQVSGFVFALPYAVAVGLFAAAEGDQRQVLARMRFTVPFGLGAALLANLALFPLAPLVLAVFGATYAEQGTTVLRILVLAGLPFVVKDHYVALRRVQGRTAGATAALLGFTVVELVAARIGAQVGGTVGLCAFWVSALMIEALVLAVPLFRARRAMSDPGGSAGPGLSDPRRSVPRLRARHARSRTVSSTVSQGEPPELMDPSVTSAPAADISARKGRPAVFADRVGIGPVLLLMSLGLLSIAHAVSLARGSTEHATAAQAWYVAGLVTIFAPAAFGVLVPGLSRFHRVVLAVAMPVLLQLSRVVLYPTRFMFHDELLHANLLREISSTGRLFTPNPLLPITSYYPGLEIATDGLHDLTGLSAHTSAAVVLVVTRIVMALSVLAIVERVTGSTRVGAVAGVVYACNPQLLFFNSQFSYQTLALPLAVLTVYLVISRRRGTRLSLILPLMTMAAVSVTHHVTAGLLMISFVIWWSLELVLRRKHENEATALAVLAGSGAALLAATVLNPGNTLGSYLGAIVESSGTALTSFVEGKQSKQLFQNSAGVGTAAWEQVAVIASLAITLLALIPAIIRARAWVRARYTAAVLFCLVALIYPVIPGGHLTRTTAEVGDRAAGFVFLGVGFVVAWWLCRRRIKVWHAAAFSVAASVTFVGGVVLGAGPTSQQLPGPFEIAADARSMDPANLSAAAWISANLPAGSRAYADRDSGLLAAADGGLYVVRHISTNIDASRLLLDPEFTTADRTLIRQAGIRYLIADRRDAFGLPNQGVYIESGEFGELGRTAPVPAQALSKFDAVRGVDRIYDNGAIAIYDLGALDD</sequence>
<feature type="transmembrane region" description="Helical" evidence="2">
    <location>
        <begin position="174"/>
        <end position="190"/>
    </location>
</feature>
<feature type="transmembrane region" description="Helical" evidence="2">
    <location>
        <begin position="862"/>
        <end position="880"/>
    </location>
</feature>
<feature type="transmembrane region" description="Helical" evidence="2">
    <location>
        <begin position="694"/>
        <end position="712"/>
    </location>
</feature>
<keyword evidence="2" id="KW-1133">Transmembrane helix</keyword>
<evidence type="ECO:0000313" key="4">
    <source>
        <dbReference type="Proteomes" id="UP001501074"/>
    </source>
</evidence>
<feature type="transmembrane region" description="Helical" evidence="2">
    <location>
        <begin position="321"/>
        <end position="345"/>
    </location>
</feature>
<reference evidence="4" key="1">
    <citation type="journal article" date="2019" name="Int. J. Syst. Evol. Microbiol.">
        <title>The Global Catalogue of Microorganisms (GCM) 10K type strain sequencing project: providing services to taxonomists for standard genome sequencing and annotation.</title>
        <authorList>
            <consortium name="The Broad Institute Genomics Platform"/>
            <consortium name="The Broad Institute Genome Sequencing Center for Infectious Disease"/>
            <person name="Wu L."/>
            <person name="Ma J."/>
        </authorList>
    </citation>
    <scope>NUCLEOTIDE SEQUENCE [LARGE SCALE GENOMIC DNA]</scope>
    <source>
        <strain evidence="4">JCM 16902</strain>
    </source>
</reference>
<feature type="transmembrane region" description="Helical" evidence="2">
    <location>
        <begin position="829"/>
        <end position="850"/>
    </location>
</feature>
<organism evidence="3 4">
    <name type="scientific">Kineosporia mesophila</name>
    <dbReference type="NCBI Taxonomy" id="566012"/>
    <lineage>
        <taxon>Bacteria</taxon>
        <taxon>Bacillati</taxon>
        <taxon>Actinomycetota</taxon>
        <taxon>Actinomycetes</taxon>
        <taxon>Kineosporiales</taxon>
        <taxon>Kineosporiaceae</taxon>
        <taxon>Kineosporia</taxon>
    </lineage>
</organism>
<feature type="transmembrane region" description="Helical" evidence="2">
    <location>
        <begin position="671"/>
        <end position="688"/>
    </location>
</feature>
<keyword evidence="2" id="KW-0812">Transmembrane</keyword>
<feature type="transmembrane region" description="Helical" evidence="2">
    <location>
        <begin position="504"/>
        <end position="527"/>
    </location>
</feature>
<feature type="transmembrane region" description="Helical" evidence="2">
    <location>
        <begin position="141"/>
        <end position="162"/>
    </location>
</feature>
<feature type="transmembrane region" description="Helical" evidence="2">
    <location>
        <begin position="256"/>
        <end position="275"/>
    </location>
</feature>
<feature type="transmembrane region" description="Helical" evidence="2">
    <location>
        <begin position="281"/>
        <end position="300"/>
    </location>
</feature>
<feature type="transmembrane region" description="Helical" evidence="2">
    <location>
        <begin position="196"/>
        <end position="215"/>
    </location>
</feature>
<feature type="transmembrane region" description="Helical" evidence="2">
    <location>
        <begin position="645"/>
        <end position="664"/>
    </location>
</feature>
<feature type="transmembrane region" description="Helical" evidence="2">
    <location>
        <begin position="892"/>
        <end position="909"/>
    </location>
</feature>
<dbReference type="Proteomes" id="UP001501074">
    <property type="component" value="Unassembled WGS sequence"/>
</dbReference>
<feature type="region of interest" description="Disordered" evidence="1">
    <location>
        <begin position="435"/>
        <end position="484"/>
    </location>
</feature>
<dbReference type="RefSeq" id="WP_231485849.1">
    <property type="nucleotide sequence ID" value="NZ_BAAAZO010000002.1"/>
</dbReference>
<protein>
    <recommendedName>
        <fullName evidence="5">O-antigen/teichoic acid export membrane protein</fullName>
    </recommendedName>
</protein>
<keyword evidence="4" id="KW-1185">Reference proteome</keyword>
<gene>
    <name evidence="3" type="ORF">GCM10022223_11020</name>
</gene>
<evidence type="ECO:0000256" key="2">
    <source>
        <dbReference type="SAM" id="Phobius"/>
    </source>
</evidence>
<feature type="transmembrane region" description="Helical" evidence="2">
    <location>
        <begin position="351"/>
        <end position="371"/>
    </location>
</feature>
<accession>A0ABP6Z5N0</accession>
<comment type="caution">
    <text evidence="3">The sequence shown here is derived from an EMBL/GenBank/DDBJ whole genome shotgun (WGS) entry which is preliminary data.</text>
</comment>
<feature type="transmembrane region" description="Helical" evidence="2">
    <location>
        <begin position="24"/>
        <end position="49"/>
    </location>
</feature>
<evidence type="ECO:0000256" key="1">
    <source>
        <dbReference type="SAM" id="MobiDB-lite"/>
    </source>
</evidence>
<feature type="transmembrane region" description="Helical" evidence="2">
    <location>
        <begin position="567"/>
        <end position="585"/>
    </location>
</feature>
<proteinExistence type="predicted"/>
<dbReference type="EMBL" id="BAAAZO010000002">
    <property type="protein sequence ID" value="GAA3597646.1"/>
    <property type="molecule type" value="Genomic_DNA"/>
</dbReference>